<dbReference type="KEGG" id="qdo:H9Q78_01100"/>
<keyword evidence="1" id="KW-1133">Transmembrane helix</keyword>
<evidence type="ECO:0000256" key="1">
    <source>
        <dbReference type="SAM" id="Phobius"/>
    </source>
</evidence>
<dbReference type="SUPFAM" id="SSF54106">
    <property type="entry name" value="LysM domain"/>
    <property type="match status" value="1"/>
</dbReference>
<keyword evidence="1" id="KW-0472">Membrane</keyword>
<evidence type="ECO:0000313" key="4">
    <source>
        <dbReference type="Proteomes" id="UP000515823"/>
    </source>
</evidence>
<dbReference type="Gene3D" id="3.10.350.10">
    <property type="entry name" value="LysM domain"/>
    <property type="match status" value="1"/>
</dbReference>
<dbReference type="InterPro" id="IPR036779">
    <property type="entry name" value="LysM_dom_sf"/>
</dbReference>
<gene>
    <name evidence="3" type="ORF">H9Q78_01100</name>
</gene>
<dbReference type="EMBL" id="CP060634">
    <property type="protein sequence ID" value="QNM05801.1"/>
    <property type="molecule type" value="Genomic_DNA"/>
</dbReference>
<dbReference type="Proteomes" id="UP000515823">
    <property type="component" value="Chromosome"/>
</dbReference>
<organism evidence="3 4">
    <name type="scientific">Qiania dongpingensis</name>
    <dbReference type="NCBI Taxonomy" id="2763669"/>
    <lineage>
        <taxon>Bacteria</taxon>
        <taxon>Bacillati</taxon>
        <taxon>Bacillota</taxon>
        <taxon>Clostridia</taxon>
        <taxon>Lachnospirales</taxon>
        <taxon>Lachnospiraceae</taxon>
        <taxon>Qiania</taxon>
    </lineage>
</organism>
<evidence type="ECO:0000313" key="3">
    <source>
        <dbReference type="EMBL" id="QNM05801.1"/>
    </source>
</evidence>
<evidence type="ECO:0000259" key="2">
    <source>
        <dbReference type="PROSITE" id="PS51782"/>
    </source>
</evidence>
<feature type="domain" description="LysM" evidence="2">
    <location>
        <begin position="46"/>
        <end position="99"/>
    </location>
</feature>
<dbReference type="Pfam" id="PF01476">
    <property type="entry name" value="LysM"/>
    <property type="match status" value="1"/>
</dbReference>
<dbReference type="CDD" id="cd00118">
    <property type="entry name" value="LysM"/>
    <property type="match status" value="1"/>
</dbReference>
<keyword evidence="4" id="KW-1185">Reference proteome</keyword>
<dbReference type="AlphaFoldDB" id="A0A7G9G4R9"/>
<keyword evidence="1" id="KW-0812">Transmembrane</keyword>
<name>A0A7G9G4R9_9FIRM</name>
<dbReference type="PROSITE" id="PS51782">
    <property type="entry name" value="LYSM"/>
    <property type="match status" value="1"/>
</dbReference>
<sequence>MQNKTRYSRMKVRFAVILGVILMFSVIFFSVLVSAKSSMPDTSLYKYYTAVQIDRGDTLWDIAKEYCPDSDQLKSYVKELKNINHLKSDEIHAGNYLTVVYYSEEYK</sequence>
<protein>
    <submittedName>
        <fullName evidence="3">LysM peptidoglycan-binding domain-containing protein</fullName>
    </submittedName>
</protein>
<reference evidence="3 4" key="1">
    <citation type="submission" date="2020-08" db="EMBL/GenBank/DDBJ databases">
        <authorList>
            <person name="Liu C."/>
            <person name="Sun Q."/>
        </authorList>
    </citation>
    <scope>NUCLEOTIDE SEQUENCE [LARGE SCALE GENOMIC DNA]</scope>
    <source>
        <strain evidence="3 4">NSJ-38</strain>
    </source>
</reference>
<feature type="transmembrane region" description="Helical" evidence="1">
    <location>
        <begin position="12"/>
        <end position="33"/>
    </location>
</feature>
<dbReference type="InterPro" id="IPR018392">
    <property type="entry name" value="LysM"/>
</dbReference>
<accession>A0A7G9G4R9</accession>
<proteinExistence type="predicted"/>
<dbReference type="RefSeq" id="WP_249303061.1">
    <property type="nucleotide sequence ID" value="NZ_CP060634.1"/>
</dbReference>